<dbReference type="GO" id="GO:0006281">
    <property type="term" value="P:DNA repair"/>
    <property type="evidence" value="ECO:0007669"/>
    <property type="project" value="UniProtKB-UniRule"/>
</dbReference>
<dbReference type="GO" id="GO:0006310">
    <property type="term" value="P:DNA recombination"/>
    <property type="evidence" value="ECO:0007669"/>
    <property type="project" value="UniProtKB-UniRule"/>
</dbReference>
<dbReference type="SUPFAM" id="SSF111304">
    <property type="entry name" value="Recombination protein RecR"/>
    <property type="match status" value="1"/>
</dbReference>
<dbReference type="PANTHER" id="PTHR30446">
    <property type="entry name" value="RECOMBINATION PROTEIN RECR"/>
    <property type="match status" value="1"/>
</dbReference>
<evidence type="ECO:0000256" key="3">
    <source>
        <dbReference type="ARBA" id="ARBA00022771"/>
    </source>
</evidence>
<dbReference type="InterPro" id="IPR000093">
    <property type="entry name" value="DNA_Rcmb_RecR"/>
</dbReference>
<feature type="zinc finger region" description="C4-type" evidence="7">
    <location>
        <begin position="50"/>
        <end position="65"/>
    </location>
</feature>
<dbReference type="InterPro" id="IPR023627">
    <property type="entry name" value="Rcmb_RecR"/>
</dbReference>
<keyword evidence="2 7" id="KW-0227">DNA damage</keyword>
<keyword evidence="1 7" id="KW-0479">Metal-binding</keyword>
<evidence type="ECO:0000256" key="2">
    <source>
        <dbReference type="ARBA" id="ARBA00022763"/>
    </source>
</evidence>
<dbReference type="Gene3D" id="3.40.1360.10">
    <property type="match status" value="1"/>
</dbReference>
<gene>
    <name evidence="7 9" type="primary">recR</name>
    <name evidence="9" type="ORF">SCORR_v1c00070</name>
</gene>
<dbReference type="EMBL" id="CP022535">
    <property type="protein sequence ID" value="ASP27782.1"/>
    <property type="molecule type" value="Genomic_DNA"/>
</dbReference>
<evidence type="ECO:0000256" key="4">
    <source>
        <dbReference type="ARBA" id="ARBA00022833"/>
    </source>
</evidence>
<dbReference type="GO" id="GO:0008270">
    <property type="term" value="F:zinc ion binding"/>
    <property type="evidence" value="ECO:0007669"/>
    <property type="project" value="UniProtKB-KW"/>
</dbReference>
<dbReference type="RefSeq" id="WP_094047929.1">
    <property type="nucleotide sequence ID" value="NZ_CP022535.1"/>
</dbReference>
<evidence type="ECO:0000259" key="8">
    <source>
        <dbReference type="PROSITE" id="PS50880"/>
    </source>
</evidence>
<dbReference type="PROSITE" id="PS50880">
    <property type="entry name" value="TOPRIM"/>
    <property type="match status" value="1"/>
</dbReference>
<dbReference type="Pfam" id="PF21175">
    <property type="entry name" value="RecR_C"/>
    <property type="match status" value="1"/>
</dbReference>
<name>A0A222EMM8_9MOLU</name>
<organism evidence="9 10">
    <name type="scientific">Spiroplasma corruscae</name>
    <dbReference type="NCBI Taxonomy" id="216934"/>
    <lineage>
        <taxon>Bacteria</taxon>
        <taxon>Bacillati</taxon>
        <taxon>Mycoplasmatota</taxon>
        <taxon>Mollicutes</taxon>
        <taxon>Entomoplasmatales</taxon>
        <taxon>Spiroplasmataceae</taxon>
        <taxon>Spiroplasma</taxon>
    </lineage>
</organism>
<accession>A0A222EMM8</accession>
<dbReference type="Pfam" id="PF13662">
    <property type="entry name" value="Toprim_4"/>
    <property type="match status" value="1"/>
</dbReference>
<dbReference type="GO" id="GO:0003677">
    <property type="term" value="F:DNA binding"/>
    <property type="evidence" value="ECO:0007669"/>
    <property type="project" value="UniProtKB-UniRule"/>
</dbReference>
<protein>
    <recommendedName>
        <fullName evidence="7">Recombination protein RecR</fullName>
    </recommendedName>
</protein>
<keyword evidence="10" id="KW-1185">Reference proteome</keyword>
<dbReference type="Proteomes" id="UP000203229">
    <property type="component" value="Chromosome"/>
</dbReference>
<evidence type="ECO:0000256" key="7">
    <source>
        <dbReference type="HAMAP-Rule" id="MF_00017"/>
    </source>
</evidence>
<evidence type="ECO:0000256" key="5">
    <source>
        <dbReference type="ARBA" id="ARBA00023172"/>
    </source>
</evidence>
<evidence type="ECO:0000256" key="6">
    <source>
        <dbReference type="ARBA" id="ARBA00023204"/>
    </source>
</evidence>
<evidence type="ECO:0000313" key="10">
    <source>
        <dbReference type="Proteomes" id="UP000203229"/>
    </source>
</evidence>
<dbReference type="InterPro" id="IPR006171">
    <property type="entry name" value="TOPRIM_dom"/>
</dbReference>
<dbReference type="HAMAP" id="MF_00017">
    <property type="entry name" value="RecR"/>
    <property type="match status" value="1"/>
</dbReference>
<dbReference type="PANTHER" id="PTHR30446:SF0">
    <property type="entry name" value="RECOMBINATION PROTEIN RECR"/>
    <property type="match status" value="1"/>
</dbReference>
<keyword evidence="4 7" id="KW-0862">Zinc</keyword>
<evidence type="ECO:0000313" key="9">
    <source>
        <dbReference type="EMBL" id="ASP27782.1"/>
    </source>
</evidence>
<dbReference type="AlphaFoldDB" id="A0A222EMM8"/>
<keyword evidence="5 7" id="KW-0233">DNA recombination</keyword>
<comment type="similarity">
    <text evidence="7">Belongs to the RecR family.</text>
</comment>
<feature type="domain" description="Toprim" evidence="8">
    <location>
        <begin position="73"/>
        <end position="165"/>
    </location>
</feature>
<reference evidence="9 10" key="1">
    <citation type="submission" date="2017-07" db="EMBL/GenBank/DDBJ databases">
        <title>Complete genome sequence of Spiroplasma corruscae EC-1 (DSM 19793).</title>
        <authorList>
            <person name="Tsai Y.-M."/>
            <person name="Lo W.-S."/>
            <person name="Kuo C.-H."/>
        </authorList>
    </citation>
    <scope>NUCLEOTIDE SEQUENCE [LARGE SCALE GENOMIC DNA]</scope>
    <source>
        <strain evidence="9 10">EC-1</strain>
    </source>
</reference>
<comment type="function">
    <text evidence="7">May play a role in DNA repair. It seems to be involved in an RecBC-independent recombinational process of DNA repair. It may act with RecF and RecO.</text>
</comment>
<dbReference type="KEGG" id="scou:SCORR_v1c00070"/>
<keyword evidence="6 7" id="KW-0234">DNA repair</keyword>
<sequence length="190" mass="21957">MDDLLDKLKEIDGITNKIGEKFLINLIENLDKFNLLNEILQELKENYKNCEICNFYKMNNTCVFCDNNKRDQNLVCVLTSKREARKLLNSEYRGIVHILRGEINLNKNISPDTIQIDKLFARINKDTEVLLATNLTFNGEVTANYIISVIKDKCKKITRLARGIPFGGSLDYIDEETLINAIENRKIIKK</sequence>
<proteinExistence type="inferred from homology"/>
<dbReference type="OrthoDB" id="9802672at2"/>
<keyword evidence="3 7" id="KW-0863">Zinc-finger</keyword>
<dbReference type="Gene3D" id="6.10.250.240">
    <property type="match status" value="1"/>
</dbReference>
<evidence type="ECO:0000256" key="1">
    <source>
        <dbReference type="ARBA" id="ARBA00022723"/>
    </source>
</evidence>